<accession>F4RXW1</accession>
<dbReference type="KEGG" id="mlr:MELLADRAFT_109863"/>
<dbReference type="HOGENOM" id="CLU_1603105_0_0_1"/>
<dbReference type="EMBL" id="GL883128">
    <property type="protein sequence ID" value="EGG02797.1"/>
    <property type="molecule type" value="Genomic_DNA"/>
</dbReference>
<evidence type="ECO:0000313" key="1">
    <source>
        <dbReference type="EMBL" id="EGG02797.1"/>
    </source>
</evidence>
<dbReference type="AlphaFoldDB" id="F4RXW1"/>
<sequence length="166" mass="18119">MVLLFNSLQEVCTRSNSLEYAYKLNKARATEYAVGLSEEKTLQARYIHAFDLCCAFKSDFKCGKINKSKPQIEPSDCQSALMGLDRFSTGTIHYNQASNSKSCGACHIRIRSSDGTPLHASSDAAFKALNGFMKACPYAPGQFSIHSPGIRASLIMEVHPAAALQC</sequence>
<name>F4RXW1_MELLP</name>
<dbReference type="OrthoDB" id="10395797at2759"/>
<dbReference type="Proteomes" id="UP000001072">
    <property type="component" value="Unassembled WGS sequence"/>
</dbReference>
<keyword evidence="2" id="KW-1185">Reference proteome</keyword>
<dbReference type="GeneID" id="18923896"/>
<organism evidence="2">
    <name type="scientific">Melampsora larici-populina (strain 98AG31 / pathotype 3-4-7)</name>
    <name type="common">Poplar leaf rust fungus</name>
    <dbReference type="NCBI Taxonomy" id="747676"/>
    <lineage>
        <taxon>Eukaryota</taxon>
        <taxon>Fungi</taxon>
        <taxon>Dikarya</taxon>
        <taxon>Basidiomycota</taxon>
        <taxon>Pucciniomycotina</taxon>
        <taxon>Pucciniomycetes</taxon>
        <taxon>Pucciniales</taxon>
        <taxon>Melampsoraceae</taxon>
        <taxon>Melampsora</taxon>
    </lineage>
</organism>
<dbReference type="InParanoid" id="F4RXW1"/>
<dbReference type="VEuPathDB" id="FungiDB:MELLADRAFT_109863"/>
<protein>
    <submittedName>
        <fullName evidence="1">Uncharacterized protein</fullName>
    </submittedName>
</protein>
<dbReference type="RefSeq" id="XP_007413910.1">
    <property type="nucleotide sequence ID" value="XM_007413848.1"/>
</dbReference>
<reference evidence="2" key="1">
    <citation type="journal article" date="2011" name="Proc. Natl. Acad. Sci. U.S.A.">
        <title>Obligate biotrophy features unraveled by the genomic analysis of rust fungi.</title>
        <authorList>
            <person name="Duplessis S."/>
            <person name="Cuomo C.A."/>
            <person name="Lin Y.-C."/>
            <person name="Aerts A."/>
            <person name="Tisserant E."/>
            <person name="Veneault-Fourrey C."/>
            <person name="Joly D.L."/>
            <person name="Hacquard S."/>
            <person name="Amselem J."/>
            <person name="Cantarel B.L."/>
            <person name="Chiu R."/>
            <person name="Coutinho P.M."/>
            <person name="Feau N."/>
            <person name="Field M."/>
            <person name="Frey P."/>
            <person name="Gelhaye E."/>
            <person name="Goldberg J."/>
            <person name="Grabherr M.G."/>
            <person name="Kodira C.D."/>
            <person name="Kohler A."/>
            <person name="Kuees U."/>
            <person name="Lindquist E.A."/>
            <person name="Lucas S.M."/>
            <person name="Mago R."/>
            <person name="Mauceli E."/>
            <person name="Morin E."/>
            <person name="Murat C."/>
            <person name="Pangilinan J.L."/>
            <person name="Park R."/>
            <person name="Pearson M."/>
            <person name="Quesneville H."/>
            <person name="Rouhier N."/>
            <person name="Sakthikumar S."/>
            <person name="Salamov A.A."/>
            <person name="Schmutz J."/>
            <person name="Selles B."/>
            <person name="Shapiro H."/>
            <person name="Tanguay P."/>
            <person name="Tuskan G.A."/>
            <person name="Henrissat B."/>
            <person name="Van de Peer Y."/>
            <person name="Rouze P."/>
            <person name="Ellis J.G."/>
            <person name="Dodds P.N."/>
            <person name="Schein J.E."/>
            <person name="Zhong S."/>
            <person name="Hamelin R.C."/>
            <person name="Grigoriev I.V."/>
            <person name="Szabo L.J."/>
            <person name="Martin F."/>
        </authorList>
    </citation>
    <scope>NUCLEOTIDE SEQUENCE [LARGE SCALE GENOMIC DNA]</scope>
    <source>
        <strain evidence="2">98AG31 / pathotype 3-4-7</strain>
    </source>
</reference>
<gene>
    <name evidence="1" type="ORF">MELLADRAFT_109863</name>
</gene>
<proteinExistence type="predicted"/>
<evidence type="ECO:0000313" key="2">
    <source>
        <dbReference type="Proteomes" id="UP000001072"/>
    </source>
</evidence>